<feature type="compositionally biased region" description="Basic and acidic residues" evidence="1">
    <location>
        <begin position="58"/>
        <end position="76"/>
    </location>
</feature>
<organism evidence="2 3">
    <name type="scientific">Halovulum dunhuangense</name>
    <dbReference type="NCBI Taxonomy" id="1505036"/>
    <lineage>
        <taxon>Bacteria</taxon>
        <taxon>Pseudomonadati</taxon>
        <taxon>Pseudomonadota</taxon>
        <taxon>Alphaproteobacteria</taxon>
        <taxon>Rhodobacterales</taxon>
        <taxon>Paracoccaceae</taxon>
        <taxon>Halovulum</taxon>
    </lineage>
</organism>
<dbReference type="EMBL" id="JABFBC010000001">
    <property type="protein sequence ID" value="NNU79424.1"/>
    <property type="molecule type" value="Genomic_DNA"/>
</dbReference>
<evidence type="ECO:0008006" key="4">
    <source>
        <dbReference type="Google" id="ProtNLM"/>
    </source>
</evidence>
<feature type="compositionally biased region" description="Acidic residues" evidence="1">
    <location>
        <begin position="77"/>
        <end position="113"/>
    </location>
</feature>
<sequence length="113" mass="13062">MLPQVISQLDEQGFEVIRVQRTWLGRVRVVSRSGEYEREIVYVPSTGEVLRDYWRPLRRQGGDGADRFDGGRGDDRDDRDDDRDDDNDDNDDDDDDSDDDDSDDGDDDDDDDD</sequence>
<gene>
    <name evidence="2" type="ORF">HMH01_03140</name>
</gene>
<dbReference type="Proteomes" id="UP000572377">
    <property type="component" value="Unassembled WGS sequence"/>
</dbReference>
<reference evidence="2 3" key="1">
    <citation type="submission" date="2020-05" db="EMBL/GenBank/DDBJ databases">
        <title>Gimesia benthica sp. nov., a novel planctomycete isolated from a deep-sea water sample of the Northwest Indian Ocean.</title>
        <authorList>
            <person name="Wang J."/>
            <person name="Ruan C."/>
            <person name="Song L."/>
            <person name="Zhu Y."/>
            <person name="Li A."/>
            <person name="Zheng X."/>
            <person name="Wang L."/>
            <person name="Lu Z."/>
            <person name="Huang Y."/>
            <person name="Du W."/>
            <person name="Zhou Y."/>
            <person name="Huang L."/>
            <person name="Dai X."/>
        </authorList>
    </citation>
    <scope>NUCLEOTIDE SEQUENCE [LARGE SCALE GENOMIC DNA]</scope>
    <source>
        <strain evidence="2 3">YYQ-30</strain>
    </source>
</reference>
<evidence type="ECO:0000256" key="1">
    <source>
        <dbReference type="SAM" id="MobiDB-lite"/>
    </source>
</evidence>
<keyword evidence="3" id="KW-1185">Reference proteome</keyword>
<feature type="region of interest" description="Disordered" evidence="1">
    <location>
        <begin position="58"/>
        <end position="113"/>
    </location>
</feature>
<proteinExistence type="predicted"/>
<evidence type="ECO:0000313" key="2">
    <source>
        <dbReference type="EMBL" id="NNU79424.1"/>
    </source>
</evidence>
<dbReference type="AlphaFoldDB" id="A0A849KZP5"/>
<accession>A0A849KZP5</accession>
<name>A0A849KZP5_9RHOB</name>
<protein>
    <recommendedName>
        <fullName evidence="4">PepSY domain-containing protein</fullName>
    </recommendedName>
</protein>
<evidence type="ECO:0000313" key="3">
    <source>
        <dbReference type="Proteomes" id="UP000572377"/>
    </source>
</evidence>
<comment type="caution">
    <text evidence="2">The sequence shown here is derived from an EMBL/GenBank/DDBJ whole genome shotgun (WGS) entry which is preliminary data.</text>
</comment>